<feature type="transmembrane region" description="Helical" evidence="7">
    <location>
        <begin position="27"/>
        <end position="44"/>
    </location>
</feature>
<feature type="transmembrane region" description="Helical" evidence="7">
    <location>
        <begin position="212"/>
        <end position="229"/>
    </location>
</feature>
<feature type="transmembrane region" description="Helical" evidence="7">
    <location>
        <begin position="296"/>
        <end position="318"/>
    </location>
</feature>
<comment type="subcellular location">
    <subcellularLocation>
        <location evidence="1">Cell membrane</location>
        <topology evidence="1">Multi-pass membrane protein</topology>
    </subcellularLocation>
</comment>
<evidence type="ECO:0000256" key="2">
    <source>
        <dbReference type="ARBA" id="ARBA00007977"/>
    </source>
</evidence>
<keyword evidence="4 7" id="KW-0812">Transmembrane</keyword>
<evidence type="ECO:0000256" key="1">
    <source>
        <dbReference type="ARBA" id="ARBA00004651"/>
    </source>
</evidence>
<dbReference type="InterPro" id="IPR018383">
    <property type="entry name" value="UPF0324_pro"/>
</dbReference>
<gene>
    <name evidence="8" type="ORF">HLPR_18890</name>
</gene>
<protein>
    <submittedName>
        <fullName evidence="8">Sulfate exporter family transporter</fullName>
    </submittedName>
</protein>
<feature type="transmembrane region" description="Helical" evidence="7">
    <location>
        <begin position="89"/>
        <end position="106"/>
    </location>
</feature>
<dbReference type="Proteomes" id="UP001321786">
    <property type="component" value="Chromosome"/>
</dbReference>
<keyword evidence="6 7" id="KW-0472">Membrane</keyword>
<feature type="transmembrane region" description="Helical" evidence="7">
    <location>
        <begin position="180"/>
        <end position="200"/>
    </location>
</feature>
<sequence>MKNIKGIIFVSSLSVIAIIVSKLLSNYIKIEALTIGIILGIIVVNNFKIPKSFEDGIIFSQKKLLKYGIVLLGFKMSISGLNVLGVKSIFLVIGYISLAIFLGIYLGKLFKVNPKTSLLISLGSSICGASAIVALSDSVKAKTEDTALAVSTISLLGALGVFIYTFVFNLGKIDVIHYGLWSGLTLHGVAHAIAAAGAGGDASKEIGTMIKLLRVLMLVPVSIILSKFFKSEGKTAKMPQYLIWFIVTSIIGITKIIPSEITKYILSLSDLFILIAMTGLGLHVHFKIIKKQAKNAILMGSVLFLILSTIGLSAIITVL</sequence>
<dbReference type="RefSeq" id="WP_338535185.1">
    <property type="nucleotide sequence ID" value="NZ_AP028654.1"/>
</dbReference>
<feature type="transmembrane region" description="Helical" evidence="7">
    <location>
        <begin position="241"/>
        <end position="258"/>
    </location>
</feature>
<feature type="transmembrane region" description="Helical" evidence="7">
    <location>
        <begin position="118"/>
        <end position="135"/>
    </location>
</feature>
<feature type="transmembrane region" description="Helical" evidence="7">
    <location>
        <begin position="147"/>
        <end position="168"/>
    </location>
</feature>
<dbReference type="AlphaFoldDB" id="A0AAU9E538"/>
<keyword evidence="9" id="KW-1185">Reference proteome</keyword>
<evidence type="ECO:0000256" key="4">
    <source>
        <dbReference type="ARBA" id="ARBA00022692"/>
    </source>
</evidence>
<proteinExistence type="inferred from homology"/>
<evidence type="ECO:0000256" key="3">
    <source>
        <dbReference type="ARBA" id="ARBA00022475"/>
    </source>
</evidence>
<evidence type="ECO:0000313" key="9">
    <source>
        <dbReference type="Proteomes" id="UP001321786"/>
    </source>
</evidence>
<feature type="transmembrane region" description="Helical" evidence="7">
    <location>
        <begin position="264"/>
        <end position="284"/>
    </location>
</feature>
<keyword evidence="3" id="KW-1003">Cell membrane</keyword>
<feature type="transmembrane region" description="Helical" evidence="7">
    <location>
        <begin position="64"/>
        <end position="83"/>
    </location>
</feature>
<dbReference type="KEGG" id="hprf:HLPR_18890"/>
<dbReference type="GO" id="GO:0005886">
    <property type="term" value="C:plasma membrane"/>
    <property type="evidence" value="ECO:0007669"/>
    <property type="project" value="UniProtKB-SubCell"/>
</dbReference>
<dbReference type="PANTHER" id="PTHR30106">
    <property type="entry name" value="INNER MEMBRANE PROTEIN YEIH-RELATED"/>
    <property type="match status" value="1"/>
</dbReference>
<evidence type="ECO:0000313" key="8">
    <source>
        <dbReference type="EMBL" id="BEP29558.1"/>
    </source>
</evidence>
<comment type="similarity">
    <text evidence="2">Belongs to the UPF0324 family.</text>
</comment>
<dbReference type="EMBL" id="AP028654">
    <property type="protein sequence ID" value="BEP29558.1"/>
    <property type="molecule type" value="Genomic_DNA"/>
</dbReference>
<accession>A0AAU9E538</accession>
<keyword evidence="5 7" id="KW-1133">Transmembrane helix</keyword>
<name>A0AAU9E538_9FIRM</name>
<evidence type="ECO:0000256" key="7">
    <source>
        <dbReference type="SAM" id="Phobius"/>
    </source>
</evidence>
<dbReference type="PRINTS" id="PR00173">
    <property type="entry name" value="EDTRNSPORT"/>
</dbReference>
<organism evidence="8 9">
    <name type="scientific">Helicovermis profundi</name>
    <dbReference type="NCBI Taxonomy" id="3065157"/>
    <lineage>
        <taxon>Bacteria</taxon>
        <taxon>Bacillati</taxon>
        <taxon>Bacillota</taxon>
        <taxon>Clostridia</taxon>
        <taxon>Helicovermis</taxon>
    </lineage>
</organism>
<reference evidence="8 9" key="1">
    <citation type="submission" date="2023-08" db="EMBL/GenBank/DDBJ databases">
        <title>Helicovermis profunda gen. nov., sp. nov., a novel mesophilic, fermentative bacterium within the Bacillota from a deep-sea hydrothermal vent chimney.</title>
        <authorList>
            <person name="Miyazaki U."/>
            <person name="Mizutani D."/>
            <person name="Hashimoto Y."/>
            <person name="Tame A."/>
            <person name="Sawayama S."/>
            <person name="Miyazaki J."/>
            <person name="Takai K."/>
            <person name="Nakagawa S."/>
        </authorList>
    </citation>
    <scope>NUCLEOTIDE SEQUENCE [LARGE SCALE GENOMIC DNA]</scope>
    <source>
        <strain evidence="8 9">S502</strain>
    </source>
</reference>
<dbReference type="PANTHER" id="PTHR30106:SF2">
    <property type="entry name" value="UPF0324 INNER MEMBRANE PROTEIN YEIH"/>
    <property type="match status" value="1"/>
</dbReference>
<evidence type="ECO:0000256" key="6">
    <source>
        <dbReference type="ARBA" id="ARBA00023136"/>
    </source>
</evidence>
<dbReference type="Pfam" id="PF03601">
    <property type="entry name" value="Cons_hypoth698"/>
    <property type="match status" value="1"/>
</dbReference>
<evidence type="ECO:0000256" key="5">
    <source>
        <dbReference type="ARBA" id="ARBA00022989"/>
    </source>
</evidence>